<accession>A0A0F9K136</accession>
<dbReference type="InterPro" id="IPR011604">
    <property type="entry name" value="PDDEXK-like_dom_sf"/>
</dbReference>
<dbReference type="EMBL" id="LAZR01014808">
    <property type="protein sequence ID" value="KKM15858.1"/>
    <property type="molecule type" value="Genomic_DNA"/>
</dbReference>
<dbReference type="Gene3D" id="3.90.320.10">
    <property type="match status" value="1"/>
</dbReference>
<name>A0A0F9K136_9ZZZZ</name>
<sequence>MRNYNNNILFSATDLNEFIECPHKSFLNFKNNKTPLQKKADDAHSLLLQKKGHEYEAQYIQSLKESGYNIVEIPSQNTLEKRVEMTLDVMKSGADYIFQAALLEEPWHGFADLLERVNKPSLLGPYSYEAVDIKLKRTPEPSHIIQLCVYSDLLKQYQGETPFSFSLILGNGEKKTFQFSDFAQYYITIKRQFEAYASLPTENSLPSPCSFCSRCKWQKLCDEQWKKDDHLSQVANIQQSQIIKLENNNIQTLESLALLNSAASIPKLSEQTLNRLKSQARLQYNKRKTGKNELELLPPSEGRGFARLPKPDTADLFFDMEGDPLYVPDGLEYLFGFYYFDNGNHIFKPFWAHNKIEEKKTFQLVIDFIIAHLKIHPNAHIYHYNHYEETAIKRLASSLGTRENEVDNILRGRKLVDLFKVVHDAIRTSEPGYSIKNLENFYMEKREGSVATAMESIVVYDHWKETKNYKLLKQISDYNEDDCRSTYLLQQWLLKLRPADTKWFELANEENSEEKKQGQTDAERKKELYEIALLKEDTEDDHPFKELVAQLLEFHRREEKPEWWSLFDRQEKEVDELTDDLECIADLTPSLEKAPFKEKKSTVYSYCFPPQEHKLKTEANWSLTNDVKRLGTIHSLDNEERIIGLKTTHNSLPKFFSITLFPSHNNKPLKEALYRFADSIIAGTNRYPAIITFLKREKPQIKNQLPNAPIIDNNKSIIKASINAVENLKNSYLFIQGPPGAGKTYTSSQIIVSLINSGKRVGISSNSHKAINNLLTSIEKDAKEKRLLFRGQKKSNKGDSEFKGEIIKNIFSNKDLDPTSDLIAGTAWLFAREELD</sequence>
<feature type="domain" description="YprB ribonuclease H-like" evidence="1">
    <location>
        <begin position="316"/>
        <end position="493"/>
    </location>
</feature>
<protein>
    <recommendedName>
        <fullName evidence="1">YprB ribonuclease H-like domain-containing protein</fullName>
    </recommendedName>
</protein>
<organism evidence="2">
    <name type="scientific">marine sediment metagenome</name>
    <dbReference type="NCBI Taxonomy" id="412755"/>
    <lineage>
        <taxon>unclassified sequences</taxon>
        <taxon>metagenomes</taxon>
        <taxon>ecological metagenomes</taxon>
    </lineage>
</organism>
<dbReference type="Gene3D" id="3.40.50.300">
    <property type="entry name" value="P-loop containing nucleotide triphosphate hydrolases"/>
    <property type="match status" value="1"/>
</dbReference>
<dbReference type="InterPro" id="IPR038720">
    <property type="entry name" value="YprB_RNase_H-like_dom"/>
</dbReference>
<dbReference type="InterPro" id="IPR019993">
    <property type="entry name" value="RecB_nuclease_TM0106_put"/>
</dbReference>
<dbReference type="SUPFAM" id="SSF52540">
    <property type="entry name" value="P-loop containing nucleoside triphosphate hydrolases"/>
    <property type="match status" value="1"/>
</dbReference>
<dbReference type="InterPro" id="IPR012337">
    <property type="entry name" value="RNaseH-like_sf"/>
</dbReference>
<dbReference type="NCBIfam" id="TIGR03491">
    <property type="entry name" value="TM0106 family RecB-like putative nuclease"/>
    <property type="match status" value="1"/>
</dbReference>
<evidence type="ECO:0000259" key="1">
    <source>
        <dbReference type="Pfam" id="PF13482"/>
    </source>
</evidence>
<proteinExistence type="predicted"/>
<dbReference type="InterPro" id="IPR027417">
    <property type="entry name" value="P-loop_NTPase"/>
</dbReference>
<dbReference type="AlphaFoldDB" id="A0A0F9K136"/>
<comment type="caution">
    <text evidence="2">The sequence shown here is derived from an EMBL/GenBank/DDBJ whole genome shotgun (WGS) entry which is preliminary data.</text>
</comment>
<feature type="non-terminal residue" evidence="2">
    <location>
        <position position="836"/>
    </location>
</feature>
<gene>
    <name evidence="2" type="ORF">LCGC14_1691790</name>
</gene>
<reference evidence="2" key="1">
    <citation type="journal article" date="2015" name="Nature">
        <title>Complex archaea that bridge the gap between prokaryotes and eukaryotes.</title>
        <authorList>
            <person name="Spang A."/>
            <person name="Saw J.H."/>
            <person name="Jorgensen S.L."/>
            <person name="Zaremba-Niedzwiedzka K."/>
            <person name="Martijn J."/>
            <person name="Lind A.E."/>
            <person name="van Eijk R."/>
            <person name="Schleper C."/>
            <person name="Guy L."/>
            <person name="Ettema T.J."/>
        </authorList>
    </citation>
    <scope>NUCLEOTIDE SEQUENCE</scope>
</reference>
<evidence type="ECO:0000313" key="2">
    <source>
        <dbReference type="EMBL" id="KKM15858.1"/>
    </source>
</evidence>
<dbReference type="SUPFAM" id="SSF53098">
    <property type="entry name" value="Ribonuclease H-like"/>
    <property type="match status" value="1"/>
</dbReference>
<dbReference type="Pfam" id="PF13482">
    <property type="entry name" value="RNase_H_2"/>
    <property type="match status" value="1"/>
</dbReference>